<feature type="coiled-coil region" evidence="1">
    <location>
        <begin position="7"/>
        <end position="42"/>
    </location>
</feature>
<dbReference type="GeneID" id="24606950"/>
<reference evidence="2 3" key="1">
    <citation type="submission" date="2014-07" db="EMBL/GenBank/DDBJ databases">
        <title>Complete Genome of Bacillus megaterium Myophage Mater.</title>
        <authorList>
            <person name="Lancaster J.C."/>
            <person name="Hodde M.K."/>
            <person name="Hernandez A.C."/>
            <person name="Everett G.F.K."/>
        </authorList>
    </citation>
    <scope>NUCLEOTIDE SEQUENCE [LARGE SCALE GENOMIC DNA]</scope>
</reference>
<dbReference type="EMBL" id="KM236245">
    <property type="protein sequence ID" value="AIW03208.1"/>
    <property type="molecule type" value="Genomic_DNA"/>
</dbReference>
<evidence type="ECO:0000313" key="3">
    <source>
        <dbReference type="Proteomes" id="UP000030206"/>
    </source>
</evidence>
<dbReference type="Proteomes" id="UP000030206">
    <property type="component" value="Segment"/>
</dbReference>
<keyword evidence="3" id="KW-1185">Reference proteome</keyword>
<keyword evidence="1" id="KW-0175">Coiled coil</keyword>
<dbReference type="RefSeq" id="YP_009151010.1">
    <property type="nucleotide sequence ID" value="NC_027366.1"/>
</dbReference>
<sequence>MSTKHVIQELEEQLRYAEGQDKEYAEELKEAIKKLKENEEEE</sequence>
<evidence type="ECO:0000313" key="2">
    <source>
        <dbReference type="EMBL" id="AIW03208.1"/>
    </source>
</evidence>
<name>A0A0A0RUH3_9CAUD</name>
<accession>A0A0A0RUH3</accession>
<organism evidence="2 3">
    <name type="scientific">Bacillus phage Mater</name>
    <dbReference type="NCBI Taxonomy" id="1540090"/>
    <lineage>
        <taxon>Viruses</taxon>
        <taxon>Duplodnaviria</taxon>
        <taxon>Heunggongvirae</taxon>
        <taxon>Uroviricota</taxon>
        <taxon>Caudoviricetes</taxon>
        <taxon>Herelleviridae</taxon>
        <taxon>Bastillevirinae</taxon>
        <taxon>Matervirus</taxon>
        <taxon>Matervirus mater</taxon>
    </lineage>
</organism>
<gene>
    <name evidence="2" type="ORF">CPT_Mater51</name>
</gene>
<proteinExistence type="predicted"/>
<dbReference type="KEGG" id="vg:24606950"/>
<protein>
    <submittedName>
        <fullName evidence="2">Uncharacterized protein</fullName>
    </submittedName>
</protein>
<evidence type="ECO:0000256" key="1">
    <source>
        <dbReference type="SAM" id="Coils"/>
    </source>
</evidence>